<comment type="caution">
    <text evidence="6">The sequence shown here is derived from an EMBL/GenBank/DDBJ whole genome shotgun (WGS) entry which is preliminary data.</text>
</comment>
<dbReference type="PANTHER" id="PTHR37817:SF1">
    <property type="entry name" value="N-ACETYLTRANSFERASE EIS"/>
    <property type="match status" value="1"/>
</dbReference>
<feature type="binding site" evidence="3">
    <location>
        <begin position="124"/>
        <end position="125"/>
    </location>
    <ligand>
        <name>acetyl-CoA</name>
        <dbReference type="ChEBI" id="CHEBI:57288"/>
    </ligand>
</feature>
<gene>
    <name evidence="6" type="ORF">KDL28_13580</name>
</gene>
<comment type="subunit">
    <text evidence="3">Homohexamer; trimer of dimers.</text>
</comment>
<dbReference type="Pfam" id="PF13530">
    <property type="entry name" value="SCP2_2"/>
    <property type="match status" value="1"/>
</dbReference>
<dbReference type="HAMAP" id="MF_01812">
    <property type="entry name" value="Eis"/>
    <property type="match status" value="1"/>
</dbReference>
<dbReference type="GO" id="GO:0016746">
    <property type="term" value="F:acyltransferase activity"/>
    <property type="evidence" value="ECO:0007669"/>
    <property type="project" value="UniProtKB-KW"/>
</dbReference>
<accession>A0ABT0ZZA8</accession>
<organism evidence="6 7">
    <name type="scientific">Pseudonocardia humida</name>
    <dbReference type="NCBI Taxonomy" id="2800819"/>
    <lineage>
        <taxon>Bacteria</taxon>
        <taxon>Bacillati</taxon>
        <taxon>Actinomycetota</taxon>
        <taxon>Actinomycetes</taxon>
        <taxon>Pseudonocardiales</taxon>
        <taxon>Pseudonocardiaceae</taxon>
        <taxon>Pseudonocardia</taxon>
    </lineage>
</organism>
<evidence type="ECO:0000259" key="4">
    <source>
        <dbReference type="Pfam" id="PF13530"/>
    </source>
</evidence>
<evidence type="ECO:0000256" key="1">
    <source>
        <dbReference type="ARBA" id="ARBA00022679"/>
    </source>
</evidence>
<protein>
    <submittedName>
        <fullName evidence="6">GNAT family N-acetyltransferase</fullName>
        <ecNumber evidence="6">2.3.1.-</ecNumber>
    </submittedName>
</protein>
<dbReference type="InterPro" id="IPR016181">
    <property type="entry name" value="Acyl_CoA_acyltransferase"/>
</dbReference>
<dbReference type="InterPro" id="IPR041380">
    <property type="entry name" value="Acetyltransf_17"/>
</dbReference>
<dbReference type="Gene3D" id="3.30.1050.10">
    <property type="entry name" value="SCP2 sterol-binding domain"/>
    <property type="match status" value="1"/>
</dbReference>
<dbReference type="Pfam" id="PF17668">
    <property type="entry name" value="Acetyltransf_17"/>
    <property type="match status" value="1"/>
</dbReference>
<name>A0ABT0ZZA8_9PSEU</name>
<proteinExistence type="inferred from homology"/>
<dbReference type="InterPro" id="IPR036527">
    <property type="entry name" value="SCP2_sterol-bd_dom_sf"/>
</dbReference>
<reference evidence="6" key="1">
    <citation type="submission" date="2021-04" db="EMBL/GenBank/DDBJ databases">
        <title>Pseudonocardia sp. nov., isolated from sandy soil of mangrove forest.</title>
        <authorList>
            <person name="Zan Z."/>
            <person name="Huang R."/>
            <person name="Liu W."/>
        </authorList>
    </citation>
    <scope>NUCLEOTIDE SEQUENCE</scope>
    <source>
        <strain evidence="6">S2-4</strain>
    </source>
</reference>
<keyword evidence="1 3" id="KW-0808">Transferase</keyword>
<sequence>MTTLHPTTHDVRLVRDEELRAAYDLFGAALLHGPVNDERWERAAGLYAPQRTIGVFDGSGLFGTAMSFPVEVVVPGGAALPTAAVTRVGVRADRTRRGVLTALMRRQLDEAAAAGDVLASLRATEARIYGRFGYGVATRGRTVRIKRNGGSGWRSGAPAGGDVRMLTADEMVPALGAVHERVGLARPGGMTRTRPWWDLGLGGLLQERTLVLAAVHTGADGEDGYLVATVDDSGGWHDRVLVLRDLHATTVEAATALWRFALDVDLVAAVEARLRPLDEPLELLLADPRDCATTAVEDETWLRIVDVPAALAARRFAAAEPVLIAVHDAVRAANGGVYRIADGGAERVGELGGAQTPDLECDVAGLAMAYLGDRAPSELAATGWWRAWSPAATARADAAFGTDRLPWCGTNF</sequence>
<dbReference type="PANTHER" id="PTHR37817">
    <property type="entry name" value="N-ACETYLTRANSFERASE EIS"/>
    <property type="match status" value="1"/>
</dbReference>
<feature type="binding site" evidence="3">
    <location>
        <begin position="88"/>
        <end position="90"/>
    </location>
    <ligand>
        <name>acetyl-CoA</name>
        <dbReference type="ChEBI" id="CHEBI:57288"/>
    </ligand>
</feature>
<dbReference type="SUPFAM" id="SSF55729">
    <property type="entry name" value="Acyl-CoA N-acyltransferases (Nat)"/>
    <property type="match status" value="1"/>
</dbReference>
<keyword evidence="7" id="KW-1185">Reference proteome</keyword>
<dbReference type="EC" id="2.3.1.-" evidence="6"/>
<dbReference type="SUPFAM" id="SSF55718">
    <property type="entry name" value="SCP-like"/>
    <property type="match status" value="1"/>
</dbReference>
<dbReference type="Gene3D" id="3.40.630.30">
    <property type="match status" value="2"/>
</dbReference>
<keyword evidence="2 3" id="KW-0012">Acyltransferase</keyword>
<evidence type="ECO:0000313" key="7">
    <source>
        <dbReference type="Proteomes" id="UP001165283"/>
    </source>
</evidence>
<evidence type="ECO:0000256" key="3">
    <source>
        <dbReference type="HAMAP-Rule" id="MF_01812"/>
    </source>
</evidence>
<feature type="active site" description="Proton donor" evidence="3">
    <location>
        <position position="129"/>
    </location>
</feature>
<feature type="active site" description="Proton acceptor; via carboxylate" evidence="3">
    <location>
        <position position="412"/>
    </location>
</feature>
<comment type="similarity">
    <text evidence="3">Belongs to the acetyltransferase Eis family.</text>
</comment>
<feature type="domain" description="Enhanced intracellular survival protein" evidence="4">
    <location>
        <begin position="307"/>
        <end position="408"/>
    </location>
</feature>
<dbReference type="EMBL" id="JAGSOV010000028">
    <property type="protein sequence ID" value="MCO1656085.1"/>
    <property type="molecule type" value="Genomic_DNA"/>
</dbReference>
<evidence type="ECO:0000259" key="5">
    <source>
        <dbReference type="Pfam" id="PF17668"/>
    </source>
</evidence>
<dbReference type="InterPro" id="IPR022902">
    <property type="entry name" value="NAcTrfase_Eis"/>
</dbReference>
<dbReference type="Proteomes" id="UP001165283">
    <property type="component" value="Unassembled WGS sequence"/>
</dbReference>
<feature type="domain" description="Eis-like acetyltransferase" evidence="5">
    <location>
        <begin position="188"/>
        <end position="304"/>
    </location>
</feature>
<dbReference type="Pfam" id="PF13527">
    <property type="entry name" value="Acetyltransf_9"/>
    <property type="match status" value="1"/>
</dbReference>
<dbReference type="RefSeq" id="WP_252438466.1">
    <property type="nucleotide sequence ID" value="NZ_JAGSOV010000028.1"/>
</dbReference>
<dbReference type="InterPro" id="IPR025559">
    <property type="entry name" value="Eis_dom"/>
</dbReference>
<evidence type="ECO:0000256" key="2">
    <source>
        <dbReference type="ARBA" id="ARBA00023315"/>
    </source>
</evidence>
<dbReference type="InterPro" id="IPR051554">
    <property type="entry name" value="Acetyltransferase_Eis"/>
</dbReference>
<dbReference type="NCBIfam" id="NF002367">
    <property type="entry name" value="PRK01346.1-4"/>
    <property type="match status" value="1"/>
</dbReference>
<feature type="binding site" evidence="3">
    <location>
        <begin position="96"/>
        <end position="101"/>
    </location>
    <ligand>
        <name>acetyl-CoA</name>
        <dbReference type="ChEBI" id="CHEBI:57288"/>
    </ligand>
</feature>
<evidence type="ECO:0000313" key="6">
    <source>
        <dbReference type="EMBL" id="MCO1656085.1"/>
    </source>
</evidence>